<feature type="transmembrane region" description="Helical" evidence="2">
    <location>
        <begin position="202"/>
        <end position="229"/>
    </location>
</feature>
<accession>A0ABX1A0K7</accession>
<dbReference type="RefSeq" id="WP_167986011.1">
    <property type="nucleotide sequence ID" value="NZ_JAATEJ010000027.1"/>
</dbReference>
<evidence type="ECO:0000313" key="3">
    <source>
        <dbReference type="EMBL" id="NJP47168.1"/>
    </source>
</evidence>
<dbReference type="EMBL" id="JAATEJ010000027">
    <property type="protein sequence ID" value="NJP47168.1"/>
    <property type="molecule type" value="Genomic_DNA"/>
</dbReference>
<evidence type="ECO:0000313" key="4">
    <source>
        <dbReference type="Proteomes" id="UP000734511"/>
    </source>
</evidence>
<feature type="transmembrane region" description="Helical" evidence="2">
    <location>
        <begin position="263"/>
        <end position="286"/>
    </location>
</feature>
<reference evidence="3 4" key="1">
    <citation type="submission" date="2020-03" db="EMBL/GenBank/DDBJ databases">
        <title>WGS of actinomycetes isolated from Thailand.</title>
        <authorList>
            <person name="Thawai C."/>
        </authorList>
    </citation>
    <scope>NUCLEOTIDE SEQUENCE [LARGE SCALE GENOMIC DNA]</scope>
    <source>
        <strain evidence="3 4">PRB2-1</strain>
    </source>
</reference>
<sequence>MRTRYRAVAVALTRSLLLPLGVAAVGVLAGQWLTVDTGAGGGAYAYVTYALLAVGLYGSASGISRPEQRADVYRIVVAITVGVAAKAAFIAAVLALVFLRRPEYLVLAVAMAQIDPLSVSAMLDAHGMSPRAKSLLAAWASFDDPVTTILVVVISSIVLDGAQGAGAGSADYSVSLLLNLLLLLAAAAVWRVVRRRARSVQVLALAVLMGVAAWQFLMLGLALSALFFRPQLGRWIGRTTNAAFLVATFLLGVLLARGMSPGVGLVLGCATFTAQIVVGAALSWGFPARDRLSLCLSQQNGITAIILALLLEPLLPEAVAVIAPAILVVNVLHVVADALASPAGRSPSDAPASAGEPPGASRTAALSAAKRDSLCPQGRTE</sequence>
<evidence type="ECO:0008006" key="5">
    <source>
        <dbReference type="Google" id="ProtNLM"/>
    </source>
</evidence>
<evidence type="ECO:0000256" key="2">
    <source>
        <dbReference type="SAM" id="Phobius"/>
    </source>
</evidence>
<protein>
    <recommendedName>
        <fullName evidence="5">Sodium:proton exchanger</fullName>
    </recommendedName>
</protein>
<evidence type="ECO:0000256" key="1">
    <source>
        <dbReference type="SAM" id="MobiDB-lite"/>
    </source>
</evidence>
<feature type="transmembrane region" description="Helical" evidence="2">
    <location>
        <begin position="318"/>
        <end position="340"/>
    </location>
</feature>
<feature type="transmembrane region" description="Helical" evidence="2">
    <location>
        <begin position="39"/>
        <end position="60"/>
    </location>
</feature>
<feature type="region of interest" description="Disordered" evidence="1">
    <location>
        <begin position="342"/>
        <end position="381"/>
    </location>
</feature>
<keyword evidence="2" id="KW-1133">Transmembrane helix</keyword>
<proteinExistence type="predicted"/>
<feature type="transmembrane region" description="Helical" evidence="2">
    <location>
        <begin position="235"/>
        <end position="256"/>
    </location>
</feature>
<feature type="transmembrane region" description="Helical" evidence="2">
    <location>
        <begin position="104"/>
        <end position="123"/>
    </location>
</feature>
<name>A0ABX1A0K7_9ACTN</name>
<feature type="transmembrane region" description="Helical" evidence="2">
    <location>
        <begin position="170"/>
        <end position="190"/>
    </location>
</feature>
<dbReference type="Proteomes" id="UP000734511">
    <property type="component" value="Unassembled WGS sequence"/>
</dbReference>
<comment type="caution">
    <text evidence="3">The sequence shown here is derived from an EMBL/GenBank/DDBJ whole genome shotgun (WGS) entry which is preliminary data.</text>
</comment>
<organism evidence="3 4">
    <name type="scientific">Actinacidiphila epipremni</name>
    <dbReference type="NCBI Taxonomy" id="2053013"/>
    <lineage>
        <taxon>Bacteria</taxon>
        <taxon>Bacillati</taxon>
        <taxon>Actinomycetota</taxon>
        <taxon>Actinomycetes</taxon>
        <taxon>Kitasatosporales</taxon>
        <taxon>Streptomycetaceae</taxon>
        <taxon>Actinacidiphila</taxon>
    </lineage>
</organism>
<keyword evidence="4" id="KW-1185">Reference proteome</keyword>
<keyword evidence="2" id="KW-0472">Membrane</keyword>
<feature type="transmembrane region" description="Helical" evidence="2">
    <location>
        <begin position="135"/>
        <end position="158"/>
    </location>
</feature>
<keyword evidence="2" id="KW-0812">Transmembrane</keyword>
<feature type="transmembrane region" description="Helical" evidence="2">
    <location>
        <begin position="72"/>
        <end position="98"/>
    </location>
</feature>
<gene>
    <name evidence="3" type="ORF">HCN08_27745</name>
</gene>
<feature type="compositionally biased region" description="Low complexity" evidence="1">
    <location>
        <begin position="346"/>
        <end position="361"/>
    </location>
</feature>